<dbReference type="EMBL" id="FOCO01000005">
    <property type="protein sequence ID" value="SEM94845.1"/>
    <property type="molecule type" value="Genomic_DNA"/>
</dbReference>
<evidence type="ECO:0000256" key="1">
    <source>
        <dbReference type="ARBA" id="ARBA00023002"/>
    </source>
</evidence>
<dbReference type="SUPFAM" id="SSF51905">
    <property type="entry name" value="FAD/NAD(P)-binding domain"/>
    <property type="match status" value="1"/>
</dbReference>
<dbReference type="PANTHER" id="PTHR13847">
    <property type="entry name" value="SARCOSINE DEHYDROGENASE-RELATED"/>
    <property type="match status" value="1"/>
</dbReference>
<dbReference type="OrthoDB" id="7421214at2"/>
<dbReference type="Gene3D" id="3.50.50.60">
    <property type="entry name" value="FAD/NAD(P)-binding domain"/>
    <property type="match status" value="1"/>
</dbReference>
<sequence>MDHDFIIIGGGIAGVSLAARLAPFGSVLLLEGEGALAHHASGRSAALYEPHYGLAPVVALSLASGAYFHAQPAVLSPRGMMMVAKADARALFEADAAGMNLTVVSLDDARAMVPILNADVVAHVAVADHAWDIDTDLLLQGFAKTARSHGAQILTAAPVTAVVRLATGWRVTSAQGEFSARVVINAAGPWADTVASMAGVAPLGFTPLRRSMARIPAPGGHDVSRWPMIFGAGETWYAKPDAGALIVSPAEEEHCAPHDAFADDMVLAEGLARYEEMVTEPVTRMLANWAGLRTFSPDRVPVIGFDVAQPGFFWLAGQGGYGFQSAPAASKMAADLVLGQATGLDAGLVAALSPARFGV</sequence>
<dbReference type="InterPro" id="IPR036188">
    <property type="entry name" value="FAD/NAD-bd_sf"/>
</dbReference>
<dbReference type="PANTHER" id="PTHR13847:SF287">
    <property type="entry name" value="FAD-DEPENDENT OXIDOREDUCTASE DOMAIN-CONTAINING PROTEIN 1"/>
    <property type="match status" value="1"/>
</dbReference>
<dbReference type="GO" id="GO:0005737">
    <property type="term" value="C:cytoplasm"/>
    <property type="evidence" value="ECO:0007669"/>
    <property type="project" value="TreeGrafter"/>
</dbReference>
<proteinExistence type="predicted"/>
<protein>
    <submittedName>
        <fullName evidence="3">Glycine/D-amino acid oxidase</fullName>
    </submittedName>
</protein>
<dbReference type="Proteomes" id="UP000183002">
    <property type="component" value="Unassembled WGS sequence"/>
</dbReference>
<accession>A0A1H8CIH6</accession>
<reference evidence="3 4" key="1">
    <citation type="submission" date="2016-10" db="EMBL/GenBank/DDBJ databases">
        <authorList>
            <person name="de Groot N.N."/>
        </authorList>
    </citation>
    <scope>NUCLEOTIDE SEQUENCE [LARGE SCALE GENOMIC DNA]</scope>
    <source>
        <strain evidence="3 4">CGMCC 1.10836</strain>
    </source>
</reference>
<dbReference type="Pfam" id="PF01266">
    <property type="entry name" value="DAO"/>
    <property type="match status" value="1"/>
</dbReference>
<dbReference type="GO" id="GO:0016491">
    <property type="term" value="F:oxidoreductase activity"/>
    <property type="evidence" value="ECO:0007669"/>
    <property type="project" value="UniProtKB-KW"/>
</dbReference>
<feature type="domain" description="FAD dependent oxidoreductase" evidence="2">
    <location>
        <begin position="4"/>
        <end position="336"/>
    </location>
</feature>
<dbReference type="InterPro" id="IPR006076">
    <property type="entry name" value="FAD-dep_OxRdtase"/>
</dbReference>
<keyword evidence="1" id="KW-0560">Oxidoreductase</keyword>
<dbReference type="AlphaFoldDB" id="A0A1H8CIH6"/>
<gene>
    <name evidence="3" type="ORF">SAMN05216227_100516</name>
</gene>
<dbReference type="STRING" id="1077947.SAMN05216227_100516"/>
<dbReference type="Gene3D" id="3.30.9.10">
    <property type="entry name" value="D-Amino Acid Oxidase, subunit A, domain 2"/>
    <property type="match status" value="1"/>
</dbReference>
<dbReference type="RefSeq" id="WP_050519457.1">
    <property type="nucleotide sequence ID" value="NZ_FOCO01000005.1"/>
</dbReference>
<evidence type="ECO:0000259" key="2">
    <source>
        <dbReference type="Pfam" id="PF01266"/>
    </source>
</evidence>
<name>A0A1H8CIH6_9RHOB</name>
<evidence type="ECO:0000313" key="3">
    <source>
        <dbReference type="EMBL" id="SEM94845.1"/>
    </source>
</evidence>
<keyword evidence="4" id="KW-1185">Reference proteome</keyword>
<evidence type="ECO:0000313" key="4">
    <source>
        <dbReference type="Proteomes" id="UP000183002"/>
    </source>
</evidence>
<organism evidence="3 4">
    <name type="scientific">Pseudorhodobacter antarcticus</name>
    <dbReference type="NCBI Taxonomy" id="1077947"/>
    <lineage>
        <taxon>Bacteria</taxon>
        <taxon>Pseudomonadati</taxon>
        <taxon>Pseudomonadota</taxon>
        <taxon>Alphaproteobacteria</taxon>
        <taxon>Rhodobacterales</taxon>
        <taxon>Paracoccaceae</taxon>
        <taxon>Pseudorhodobacter</taxon>
    </lineage>
</organism>